<organism evidence="2 3">
    <name type="scientific">Salinimicrobium marinum</name>
    <dbReference type="NCBI Taxonomy" id="680283"/>
    <lineage>
        <taxon>Bacteria</taxon>
        <taxon>Pseudomonadati</taxon>
        <taxon>Bacteroidota</taxon>
        <taxon>Flavobacteriia</taxon>
        <taxon>Flavobacteriales</taxon>
        <taxon>Flavobacteriaceae</taxon>
        <taxon>Salinimicrobium</taxon>
    </lineage>
</organism>
<dbReference type="Proteomes" id="UP000610456">
    <property type="component" value="Unassembled WGS sequence"/>
</dbReference>
<accession>A0A918SD83</accession>
<evidence type="ECO:0008006" key="4">
    <source>
        <dbReference type="Google" id="ProtNLM"/>
    </source>
</evidence>
<dbReference type="EMBL" id="BMXB01000005">
    <property type="protein sequence ID" value="GHA36317.1"/>
    <property type="molecule type" value="Genomic_DNA"/>
</dbReference>
<protein>
    <recommendedName>
        <fullName evidence="4">CarboxypepD_reg-like domain-containing protein</fullName>
    </recommendedName>
</protein>
<evidence type="ECO:0000313" key="2">
    <source>
        <dbReference type="EMBL" id="GHA36317.1"/>
    </source>
</evidence>
<proteinExistence type="predicted"/>
<dbReference type="Gene3D" id="2.60.40.1120">
    <property type="entry name" value="Carboxypeptidase-like, regulatory domain"/>
    <property type="match status" value="1"/>
</dbReference>
<gene>
    <name evidence="2" type="ORF">GCM10007103_17290</name>
</gene>
<evidence type="ECO:0000313" key="3">
    <source>
        <dbReference type="Proteomes" id="UP000610456"/>
    </source>
</evidence>
<sequence>MNNTFLFLVLLICFSLNAIAQEKLISGAIKDAESNQPLAYVNIGIFNKSIGTVSSEKGEFRLKLPANVQGSDTLVFSYIGYDAVKKLVSDLNSPVQISMNASEDQLEEVVLDTKAAKPKRIGRTNNGLGLLHYNFYTVYEEDVDDRLSKELGMKFRLNKDCRVEKFNLSISQNEFKTLKFRLNIYSLKDDLPDELLISDNIIFELKDKQIGWYTVDLDQYDIFLREELETVVISIQWVESEKADTESKFFSIPGSQSPFNKVYSRDKAMDSWKSQTGRLSMYIDAMCVD</sequence>
<dbReference type="InterPro" id="IPR008969">
    <property type="entry name" value="CarboxyPept-like_regulatory"/>
</dbReference>
<dbReference type="Pfam" id="PF13715">
    <property type="entry name" value="CarbopepD_reg_2"/>
    <property type="match status" value="1"/>
</dbReference>
<reference evidence="2" key="2">
    <citation type="submission" date="2020-09" db="EMBL/GenBank/DDBJ databases">
        <authorList>
            <person name="Sun Q."/>
            <person name="Kim S."/>
        </authorList>
    </citation>
    <scope>NUCLEOTIDE SEQUENCE</scope>
    <source>
        <strain evidence="2">KCTC 12719</strain>
    </source>
</reference>
<feature type="signal peptide" evidence="1">
    <location>
        <begin position="1"/>
        <end position="20"/>
    </location>
</feature>
<dbReference type="RefSeq" id="WP_189604337.1">
    <property type="nucleotide sequence ID" value="NZ_BMXB01000005.1"/>
</dbReference>
<evidence type="ECO:0000256" key="1">
    <source>
        <dbReference type="SAM" id="SignalP"/>
    </source>
</evidence>
<keyword evidence="1" id="KW-0732">Signal</keyword>
<comment type="caution">
    <text evidence="2">The sequence shown here is derived from an EMBL/GenBank/DDBJ whole genome shotgun (WGS) entry which is preliminary data.</text>
</comment>
<feature type="chain" id="PRO_5038125882" description="CarboxypepD_reg-like domain-containing protein" evidence="1">
    <location>
        <begin position="21"/>
        <end position="289"/>
    </location>
</feature>
<reference evidence="2" key="1">
    <citation type="journal article" date="2014" name="Int. J. Syst. Evol. Microbiol.">
        <title>Complete genome sequence of Corynebacterium casei LMG S-19264T (=DSM 44701T), isolated from a smear-ripened cheese.</title>
        <authorList>
            <consortium name="US DOE Joint Genome Institute (JGI-PGF)"/>
            <person name="Walter F."/>
            <person name="Albersmeier A."/>
            <person name="Kalinowski J."/>
            <person name="Ruckert C."/>
        </authorList>
    </citation>
    <scope>NUCLEOTIDE SEQUENCE</scope>
    <source>
        <strain evidence="2">KCTC 12719</strain>
    </source>
</reference>
<name>A0A918SD83_9FLAO</name>
<keyword evidence="3" id="KW-1185">Reference proteome</keyword>
<dbReference type="AlphaFoldDB" id="A0A918SD83"/>
<dbReference type="SUPFAM" id="SSF49464">
    <property type="entry name" value="Carboxypeptidase regulatory domain-like"/>
    <property type="match status" value="1"/>
</dbReference>